<name>A0ABD7ETR5_AERJA</name>
<reference evidence="3" key="1">
    <citation type="submission" date="2020-05" db="EMBL/GenBank/DDBJ databases">
        <authorList>
            <person name="Liao W."/>
            <person name="He Y."/>
            <person name="Tan R."/>
            <person name="He X."/>
            <person name="Yang Z."/>
        </authorList>
    </citation>
    <scope>NUCLEOTIDE SEQUENCE</scope>
    <source>
        <strain evidence="3">4608</strain>
    </source>
</reference>
<gene>
    <name evidence="3" type="ORF">HQ399_00935</name>
    <name evidence="2" type="ORF">I6H43_10825</name>
</gene>
<dbReference type="AlphaFoldDB" id="A0ABD7ETR5"/>
<evidence type="ECO:0000313" key="4">
    <source>
        <dbReference type="Proteomes" id="UP000595481"/>
    </source>
</evidence>
<accession>A0ABD7ETR5</accession>
<dbReference type="EMBL" id="CP066092">
    <property type="protein sequence ID" value="QQB21990.1"/>
    <property type="molecule type" value="Genomic_DNA"/>
</dbReference>
<dbReference type="RefSeq" id="WP_042031112.1">
    <property type="nucleotide sequence ID" value="NZ_AP024466.1"/>
</dbReference>
<evidence type="ECO:0000313" key="3">
    <source>
        <dbReference type="EMBL" id="QWL64576.1"/>
    </source>
</evidence>
<protein>
    <submittedName>
        <fullName evidence="3">RICIN domain-containing protein</fullName>
    </submittedName>
</protein>
<reference evidence="2 4" key="2">
    <citation type="submission" date="2020-12" db="EMBL/GenBank/DDBJ databases">
        <title>FDA dAtabase for Regulatory Grade micrObial Sequences (FDA-ARGOS): Supporting development and validation of Infectious Disease Dx tests.</title>
        <authorList>
            <person name="Sproer C."/>
            <person name="Gronow S."/>
            <person name="Severitt S."/>
            <person name="Schroder I."/>
            <person name="Tallon L."/>
            <person name="Sadzewicz L."/>
            <person name="Zhao X."/>
            <person name="Boylan J."/>
            <person name="Ott S."/>
            <person name="Bowen H."/>
            <person name="Vavikolanu K."/>
            <person name="Mehta A."/>
            <person name="Aluvathingal J."/>
            <person name="Nadendla S."/>
            <person name="Lowell S."/>
            <person name="Myers T."/>
            <person name="Yan Y."/>
            <person name="Sichtig H."/>
        </authorList>
    </citation>
    <scope>NUCLEOTIDE SEQUENCE [LARGE SCALE GENOMIC DNA]</scope>
    <source>
        <strain evidence="2 4">FDAARGOS_986</strain>
    </source>
</reference>
<keyword evidence="4" id="KW-1185">Reference proteome</keyword>
<dbReference type="Pfam" id="PF00652">
    <property type="entry name" value="Ricin_B_lectin"/>
    <property type="match status" value="1"/>
</dbReference>
<dbReference type="GeneID" id="69551776"/>
<dbReference type="Proteomes" id="UP000679312">
    <property type="component" value="Chromosome"/>
</dbReference>
<dbReference type="SMART" id="SM00458">
    <property type="entry name" value="RICIN"/>
    <property type="match status" value="1"/>
</dbReference>
<evidence type="ECO:0000313" key="5">
    <source>
        <dbReference type="Proteomes" id="UP000679312"/>
    </source>
</evidence>
<dbReference type="InterPro" id="IPR000772">
    <property type="entry name" value="Ricin_B_lectin"/>
</dbReference>
<organism evidence="3 5">
    <name type="scientific">Aeromonas jandaei</name>
    <dbReference type="NCBI Taxonomy" id="650"/>
    <lineage>
        <taxon>Bacteria</taxon>
        <taxon>Pseudomonadati</taxon>
        <taxon>Pseudomonadota</taxon>
        <taxon>Gammaproteobacteria</taxon>
        <taxon>Aeromonadales</taxon>
        <taxon>Aeromonadaceae</taxon>
        <taxon>Aeromonas</taxon>
    </lineage>
</organism>
<dbReference type="SUPFAM" id="SSF50370">
    <property type="entry name" value="Ricin B-like lectins"/>
    <property type="match status" value="1"/>
</dbReference>
<reference evidence="3 5" key="3">
    <citation type="journal article" date="2021" name="Front. Microbiol.">
        <title>Prevalence and Genetic Analysis of Chromosomal mcr-3/7 in Aeromonas From U.S. Animal-Derived Samples.</title>
        <authorList>
            <person name="Wang Y."/>
            <person name="Hou N."/>
            <person name="Rasooly R."/>
            <person name="Gu Y."/>
            <person name="He X."/>
        </authorList>
    </citation>
    <scope>NUCLEOTIDE SEQUENCE [LARGE SCALE GENOMIC DNA]</scope>
    <source>
        <strain evidence="3 5">4608</strain>
    </source>
</reference>
<dbReference type="InterPro" id="IPR035992">
    <property type="entry name" value="Ricin_B-like_lectins"/>
</dbReference>
<evidence type="ECO:0000259" key="1">
    <source>
        <dbReference type="SMART" id="SM00458"/>
    </source>
</evidence>
<sequence length="146" mass="15772">MAAMVLGGCTLKPPSTDEMLSTIVVAHPQSESAPSLLLTNNGFCVGIARQQAVTQVCTDKDAQPLEWDLGELKLQQTCLQAKNSNELMLAPCDGHAQWVWQEDKLFNSKVSRCLDVAGRRHSANTPLRLADCYGGANQSFLVGGIE</sequence>
<dbReference type="EMBL" id="CP053881">
    <property type="protein sequence ID" value="QWL64576.1"/>
    <property type="molecule type" value="Genomic_DNA"/>
</dbReference>
<dbReference type="Proteomes" id="UP000595481">
    <property type="component" value="Chromosome"/>
</dbReference>
<evidence type="ECO:0000313" key="2">
    <source>
        <dbReference type="EMBL" id="QQB21990.1"/>
    </source>
</evidence>
<dbReference type="Gene3D" id="2.80.10.50">
    <property type="match status" value="1"/>
</dbReference>
<proteinExistence type="predicted"/>
<feature type="domain" description="Ricin B lectin" evidence="1">
    <location>
        <begin position="33"/>
        <end position="143"/>
    </location>
</feature>